<dbReference type="CDD" id="cd00303">
    <property type="entry name" value="retropepsin_like"/>
    <property type="match status" value="1"/>
</dbReference>
<gene>
    <name evidence="2" type="ORF">E5676_scaffold374G00420</name>
    <name evidence="1" type="ORF">E6C27_scaffold277G001870</name>
</gene>
<dbReference type="Gene3D" id="2.40.70.10">
    <property type="entry name" value="Acid Proteases"/>
    <property type="match status" value="1"/>
</dbReference>
<dbReference type="AlphaFoldDB" id="A0A5D3BUE7"/>
<dbReference type="OrthoDB" id="1933597at2759"/>
<comment type="caution">
    <text evidence="2">The sequence shown here is derived from an EMBL/GenBank/DDBJ whole genome shotgun (WGS) entry which is preliminary data.</text>
</comment>
<evidence type="ECO:0000313" key="3">
    <source>
        <dbReference type="Proteomes" id="UP000321393"/>
    </source>
</evidence>
<name>A0A5D3BUE7_CUCMM</name>
<evidence type="ECO:0000313" key="4">
    <source>
        <dbReference type="Proteomes" id="UP000321947"/>
    </source>
</evidence>
<accession>A0A5D3BUE7</accession>
<dbReference type="Proteomes" id="UP000321393">
    <property type="component" value="Unassembled WGS sequence"/>
</dbReference>
<dbReference type="Pfam" id="PF13650">
    <property type="entry name" value="Asp_protease_2"/>
    <property type="match status" value="1"/>
</dbReference>
<dbReference type="Proteomes" id="UP000321947">
    <property type="component" value="Unassembled WGS sequence"/>
</dbReference>
<dbReference type="EMBL" id="SSTD01015295">
    <property type="protein sequence ID" value="TYK03107.1"/>
    <property type="molecule type" value="Genomic_DNA"/>
</dbReference>
<evidence type="ECO:0000313" key="1">
    <source>
        <dbReference type="EMBL" id="KAA0037565.1"/>
    </source>
</evidence>
<sequence>MKVKGKIGEEEVMILIDCGVTHNFIVEKLVTKLGLTPQGTPNYGVILGSRTAVKGKGVCNEVEVWVGEWKVNDSFLPLELGGVDIILGMKITIRGDPSLTKTGASLKNLMKSWETDDQGFLVDCRAMEGGPMGETAQEDEKGVAAEAPLATLMEKFAAVFEWREKLPPERSVDHHIYMKSGTDPVNVRPYRYAHH</sequence>
<organism evidence="2 4">
    <name type="scientific">Cucumis melo var. makuwa</name>
    <name type="common">Oriental melon</name>
    <dbReference type="NCBI Taxonomy" id="1194695"/>
    <lineage>
        <taxon>Eukaryota</taxon>
        <taxon>Viridiplantae</taxon>
        <taxon>Streptophyta</taxon>
        <taxon>Embryophyta</taxon>
        <taxon>Tracheophyta</taxon>
        <taxon>Spermatophyta</taxon>
        <taxon>Magnoliopsida</taxon>
        <taxon>eudicotyledons</taxon>
        <taxon>Gunneridae</taxon>
        <taxon>Pentapetalae</taxon>
        <taxon>rosids</taxon>
        <taxon>fabids</taxon>
        <taxon>Cucurbitales</taxon>
        <taxon>Cucurbitaceae</taxon>
        <taxon>Benincaseae</taxon>
        <taxon>Cucumis</taxon>
    </lineage>
</organism>
<evidence type="ECO:0000313" key="2">
    <source>
        <dbReference type="EMBL" id="TYK03107.1"/>
    </source>
</evidence>
<proteinExistence type="predicted"/>
<protein>
    <submittedName>
        <fullName evidence="2">Ty3-gypsy retroelement transposase</fullName>
    </submittedName>
</protein>
<dbReference type="EMBL" id="SSTE01018921">
    <property type="protein sequence ID" value="KAA0037565.1"/>
    <property type="molecule type" value="Genomic_DNA"/>
</dbReference>
<dbReference type="InterPro" id="IPR021109">
    <property type="entry name" value="Peptidase_aspartic_dom_sf"/>
</dbReference>
<reference evidence="3 4" key="1">
    <citation type="submission" date="2019-08" db="EMBL/GenBank/DDBJ databases">
        <title>Draft genome sequences of two oriental melons (Cucumis melo L. var makuwa).</title>
        <authorList>
            <person name="Kwon S.-Y."/>
        </authorList>
    </citation>
    <scope>NUCLEOTIDE SEQUENCE [LARGE SCALE GENOMIC DNA]</scope>
    <source>
        <strain evidence="4">cv. Chang Bougi</strain>
        <strain evidence="3">cv. SW 3</strain>
        <tissue evidence="2">Leaf</tissue>
    </source>
</reference>